<reference evidence="1 2" key="1">
    <citation type="submission" date="2019-03" db="EMBL/GenBank/DDBJ databases">
        <title>Deep-cultivation of Planctomycetes and their phenomic and genomic characterization uncovers novel biology.</title>
        <authorList>
            <person name="Wiegand S."/>
            <person name="Jogler M."/>
            <person name="Boedeker C."/>
            <person name="Pinto D."/>
            <person name="Vollmers J."/>
            <person name="Rivas-Marin E."/>
            <person name="Kohn T."/>
            <person name="Peeters S.H."/>
            <person name="Heuer A."/>
            <person name="Rast P."/>
            <person name="Oberbeckmann S."/>
            <person name="Bunk B."/>
            <person name="Jeske O."/>
            <person name="Meyerdierks A."/>
            <person name="Storesund J.E."/>
            <person name="Kallscheuer N."/>
            <person name="Luecker S."/>
            <person name="Lage O.M."/>
            <person name="Pohl T."/>
            <person name="Merkel B.J."/>
            <person name="Hornburger P."/>
            <person name="Mueller R.-W."/>
            <person name="Bruemmer F."/>
            <person name="Labrenz M."/>
            <person name="Spormann A.M."/>
            <person name="Op den Camp H."/>
            <person name="Overmann J."/>
            <person name="Amann R."/>
            <person name="Jetten M.S.M."/>
            <person name="Mascher T."/>
            <person name="Medema M.H."/>
            <person name="Devos D.P."/>
            <person name="Kaster A.-K."/>
            <person name="Ovreas L."/>
            <person name="Rohde M."/>
            <person name="Galperin M.Y."/>
            <person name="Jogler C."/>
        </authorList>
    </citation>
    <scope>NUCLEOTIDE SEQUENCE [LARGE SCALE GENOMIC DNA]</scope>
    <source>
        <strain evidence="1 2">V144</strain>
    </source>
</reference>
<protein>
    <submittedName>
        <fullName evidence="1">Uncharacterized protein</fullName>
    </submittedName>
</protein>
<dbReference type="AlphaFoldDB" id="A0A517VWN2"/>
<dbReference type="Proteomes" id="UP000318704">
    <property type="component" value="Chromosome"/>
</dbReference>
<evidence type="ECO:0000313" key="2">
    <source>
        <dbReference type="Proteomes" id="UP000318704"/>
    </source>
</evidence>
<organism evidence="1 2">
    <name type="scientific">Gimesia aquarii</name>
    <dbReference type="NCBI Taxonomy" id="2527964"/>
    <lineage>
        <taxon>Bacteria</taxon>
        <taxon>Pseudomonadati</taxon>
        <taxon>Planctomycetota</taxon>
        <taxon>Planctomycetia</taxon>
        <taxon>Planctomycetales</taxon>
        <taxon>Planctomycetaceae</taxon>
        <taxon>Gimesia</taxon>
    </lineage>
</organism>
<evidence type="ECO:0000313" key="1">
    <source>
        <dbReference type="EMBL" id="QDT97410.1"/>
    </source>
</evidence>
<sequence length="171" mass="19181">MKHVPCFYLITVLILVIVTGNVRVIYAQSPEVTKSAQKTPLRPRQPGGYLNATLGTYLTIEGVLYEGNGKVESNTIVIDTVDGKKLEKTILIKVDNVRLPTKTRCILKGYELGRMVGRPPAEYALYKELGKNPAELAERDAVPWHWRPYFVPMIVVEPQGLKTTTNWGITK</sequence>
<name>A0A517VWN2_9PLAN</name>
<gene>
    <name evidence="1" type="ORF">V144x_28850</name>
</gene>
<dbReference type="KEGG" id="gaw:V144x_28850"/>
<dbReference type="EMBL" id="CP037920">
    <property type="protein sequence ID" value="QDT97410.1"/>
    <property type="molecule type" value="Genomic_DNA"/>
</dbReference>
<accession>A0A517VWN2</accession>
<dbReference type="RefSeq" id="WP_144985762.1">
    <property type="nucleotide sequence ID" value="NZ_CP037920.1"/>
</dbReference>
<proteinExistence type="predicted"/>